<dbReference type="EMBL" id="UINC01006531">
    <property type="protein sequence ID" value="SVA28089.1"/>
    <property type="molecule type" value="Genomic_DNA"/>
</dbReference>
<gene>
    <name evidence="2" type="ORF">METZ01_LOCUS80943</name>
</gene>
<feature type="domain" description="UGSC-like" evidence="1">
    <location>
        <begin position="4"/>
        <end position="102"/>
    </location>
</feature>
<evidence type="ECO:0000313" key="2">
    <source>
        <dbReference type="EMBL" id="SVA28089.1"/>
    </source>
</evidence>
<dbReference type="InterPro" id="IPR057767">
    <property type="entry name" value="UGSC-like_dom"/>
</dbReference>
<name>A0A381UIV7_9ZZZZ</name>
<proteinExistence type="predicted"/>
<sequence length="102" mass="10063">MTTTILDPSGPLAEGAVQLAPAAPALVGGKIGVLDNGKPNARLLLTRAAEGLAARIGGELVRVTGKSGRSGSAANNAATACESQVLESLSKEVQVILTGSAD</sequence>
<evidence type="ECO:0000259" key="1">
    <source>
        <dbReference type="Pfam" id="PF24696"/>
    </source>
</evidence>
<organism evidence="2">
    <name type="scientific">marine metagenome</name>
    <dbReference type="NCBI Taxonomy" id="408172"/>
    <lineage>
        <taxon>unclassified sequences</taxon>
        <taxon>metagenomes</taxon>
        <taxon>ecological metagenomes</taxon>
    </lineage>
</organism>
<reference evidence="2" key="1">
    <citation type="submission" date="2018-05" db="EMBL/GenBank/DDBJ databases">
        <authorList>
            <person name="Lanie J.A."/>
            <person name="Ng W.-L."/>
            <person name="Kazmierczak K.M."/>
            <person name="Andrzejewski T.M."/>
            <person name="Davidsen T.M."/>
            <person name="Wayne K.J."/>
            <person name="Tettelin H."/>
            <person name="Glass J.I."/>
            <person name="Rusch D."/>
            <person name="Podicherti R."/>
            <person name="Tsui H.-C.T."/>
            <person name="Winkler M.E."/>
        </authorList>
    </citation>
    <scope>NUCLEOTIDE SEQUENCE</scope>
</reference>
<accession>A0A381UIV7</accession>
<protein>
    <recommendedName>
        <fullName evidence="1">UGSC-like domain-containing protein</fullName>
    </recommendedName>
</protein>
<dbReference type="Pfam" id="PF24696">
    <property type="entry name" value="UGSC"/>
    <property type="match status" value="1"/>
</dbReference>
<dbReference type="AlphaFoldDB" id="A0A381UIV7"/>